<evidence type="ECO:0008006" key="3">
    <source>
        <dbReference type="Google" id="ProtNLM"/>
    </source>
</evidence>
<protein>
    <recommendedName>
        <fullName evidence="3">F-box domain-containing protein</fullName>
    </recommendedName>
</protein>
<evidence type="ECO:0000313" key="1">
    <source>
        <dbReference type="EMBL" id="KAJ7737086.1"/>
    </source>
</evidence>
<accession>A0AAD7I801</accession>
<keyword evidence="2" id="KW-1185">Reference proteome</keyword>
<organism evidence="1 2">
    <name type="scientific">Mycena metata</name>
    <dbReference type="NCBI Taxonomy" id="1033252"/>
    <lineage>
        <taxon>Eukaryota</taxon>
        <taxon>Fungi</taxon>
        <taxon>Dikarya</taxon>
        <taxon>Basidiomycota</taxon>
        <taxon>Agaricomycotina</taxon>
        <taxon>Agaricomycetes</taxon>
        <taxon>Agaricomycetidae</taxon>
        <taxon>Agaricales</taxon>
        <taxon>Marasmiineae</taxon>
        <taxon>Mycenaceae</taxon>
        <taxon>Mycena</taxon>
    </lineage>
</organism>
<comment type="caution">
    <text evidence="1">The sequence shown here is derived from an EMBL/GenBank/DDBJ whole genome shotgun (WGS) entry which is preliminary data.</text>
</comment>
<proteinExistence type="predicted"/>
<evidence type="ECO:0000313" key="2">
    <source>
        <dbReference type="Proteomes" id="UP001215598"/>
    </source>
</evidence>
<dbReference type="Proteomes" id="UP001215598">
    <property type="component" value="Unassembled WGS sequence"/>
</dbReference>
<gene>
    <name evidence="1" type="ORF">B0H16DRAFT_108226</name>
</gene>
<name>A0AAD7I801_9AGAR</name>
<reference evidence="1" key="1">
    <citation type="submission" date="2023-03" db="EMBL/GenBank/DDBJ databases">
        <title>Massive genome expansion in bonnet fungi (Mycena s.s.) driven by repeated elements and novel gene families across ecological guilds.</title>
        <authorList>
            <consortium name="Lawrence Berkeley National Laboratory"/>
            <person name="Harder C.B."/>
            <person name="Miyauchi S."/>
            <person name="Viragh M."/>
            <person name="Kuo A."/>
            <person name="Thoen E."/>
            <person name="Andreopoulos B."/>
            <person name="Lu D."/>
            <person name="Skrede I."/>
            <person name="Drula E."/>
            <person name="Henrissat B."/>
            <person name="Morin E."/>
            <person name="Kohler A."/>
            <person name="Barry K."/>
            <person name="LaButti K."/>
            <person name="Morin E."/>
            <person name="Salamov A."/>
            <person name="Lipzen A."/>
            <person name="Mereny Z."/>
            <person name="Hegedus B."/>
            <person name="Baldrian P."/>
            <person name="Stursova M."/>
            <person name="Weitz H."/>
            <person name="Taylor A."/>
            <person name="Grigoriev I.V."/>
            <person name="Nagy L.G."/>
            <person name="Martin F."/>
            <person name="Kauserud H."/>
        </authorList>
    </citation>
    <scope>NUCLEOTIDE SEQUENCE</scope>
    <source>
        <strain evidence="1">CBHHK182m</strain>
    </source>
</reference>
<dbReference type="EMBL" id="JARKIB010000118">
    <property type="protein sequence ID" value="KAJ7737086.1"/>
    <property type="molecule type" value="Genomic_DNA"/>
</dbReference>
<dbReference type="AlphaFoldDB" id="A0AAD7I801"/>
<sequence length="523" mass="58953">MSSHFLCSKCGTTLSSGREVLDFAAPSEESLHPLMGSDVPLRGFDVAFAHSTSTIDALLVDFDHETAALRNRLRQLEKHRAILLDHRERTRAPLSPLRRMPPEVLGEIFSWTMNPVLDRLRQGRIDTSRSPWLLTQICSPWRSVAVSTPSLWSQVTIDYSESANNSSTYSLSLVEAQLQRSRANKLTVYFYGSEELEPASQNKMFALLLQHASRWEGLSLGITSAIIPLIPTPRDRLPSLKRLWVQWDADSPEVAVSIESFQGSTSLLDVGICIAYRNVHIPFPAERLTRYELKAPWRTHQGILEAAPGLVEACIHISPDDEPWPESGERLELSQLRRLFVSHSRILDRFLAPALEELALECQWGSLTTHIDLFFERSSCRPRRLALTGTLEAHTTITILHKFTSITELTVEVDDSSSSDELHNLMVFLSAPVLAPQLSRISFGCHLGTFLDYPFLLEMLTCRWRAPDCPFEYAALVTDLGPVPNRATVNALDALRREGLNLVVLEGLEARDEMQRWSFSTSW</sequence>